<keyword evidence="19" id="KW-1185">Reference proteome</keyword>
<proteinExistence type="inferred from homology"/>
<evidence type="ECO:0000256" key="5">
    <source>
        <dbReference type="ARBA" id="ARBA00012102"/>
    </source>
</evidence>
<dbReference type="GO" id="GO:0005524">
    <property type="term" value="F:ATP binding"/>
    <property type="evidence" value="ECO:0007669"/>
    <property type="project" value="UniProtKB-UniRule"/>
</dbReference>
<keyword evidence="8 14" id="KW-0808">Transferase</keyword>
<dbReference type="GO" id="GO:0005737">
    <property type="term" value="C:cytoplasm"/>
    <property type="evidence" value="ECO:0007669"/>
    <property type="project" value="UniProtKB-SubCell"/>
</dbReference>
<evidence type="ECO:0000256" key="8">
    <source>
        <dbReference type="ARBA" id="ARBA00022679"/>
    </source>
</evidence>
<dbReference type="InterPro" id="IPR027417">
    <property type="entry name" value="P-loop_NTPase"/>
</dbReference>
<keyword evidence="12 14" id="KW-0173">Coenzyme A biosynthesis</keyword>
<dbReference type="HAMAP" id="MF_00215">
    <property type="entry name" value="Pantothen_kinase_1"/>
    <property type="match status" value="1"/>
</dbReference>
<dbReference type="FunFam" id="3.40.50.300:FF:000242">
    <property type="entry name" value="Pantothenate kinase"/>
    <property type="match status" value="1"/>
</dbReference>
<evidence type="ECO:0000256" key="12">
    <source>
        <dbReference type="ARBA" id="ARBA00022993"/>
    </source>
</evidence>
<gene>
    <name evidence="14 18" type="primary">coaA</name>
    <name evidence="18" type="ORF">GCM10010387_10530</name>
</gene>
<evidence type="ECO:0000256" key="16">
    <source>
        <dbReference type="SAM" id="MobiDB-lite"/>
    </source>
</evidence>
<keyword evidence="7 14" id="KW-0963">Cytoplasm</keyword>
<evidence type="ECO:0000256" key="14">
    <source>
        <dbReference type="HAMAP-Rule" id="MF_00215"/>
    </source>
</evidence>
<comment type="pathway">
    <text evidence="3 14 15">Cofactor biosynthesis; coenzyme A biosynthesis; CoA from (R)-pantothenate: step 1/5.</text>
</comment>
<comment type="caution">
    <text evidence="18">The sequence shown here is derived from an EMBL/GenBank/DDBJ whole genome shotgun (WGS) entry which is preliminary data.</text>
</comment>
<comment type="similarity">
    <text evidence="4 14 15">Belongs to the prokaryotic pantothenate kinase family.</text>
</comment>
<dbReference type="GO" id="GO:0004594">
    <property type="term" value="F:pantothenate kinase activity"/>
    <property type="evidence" value="ECO:0007669"/>
    <property type="project" value="UniProtKB-UniRule"/>
</dbReference>
<name>A0A918PQS2_9ACTN</name>
<dbReference type="Pfam" id="PF00485">
    <property type="entry name" value="PRK"/>
    <property type="match status" value="1"/>
</dbReference>
<dbReference type="PANTHER" id="PTHR10285">
    <property type="entry name" value="URIDINE KINASE"/>
    <property type="match status" value="1"/>
</dbReference>
<dbReference type="SUPFAM" id="SSF52540">
    <property type="entry name" value="P-loop containing nucleoside triphosphate hydrolases"/>
    <property type="match status" value="1"/>
</dbReference>
<keyword evidence="11 14" id="KW-0067">ATP-binding</keyword>
<dbReference type="PIRSF" id="PIRSF000545">
    <property type="entry name" value="Pantothenate_kin"/>
    <property type="match status" value="1"/>
</dbReference>
<feature type="compositionally biased region" description="Polar residues" evidence="16">
    <location>
        <begin position="1"/>
        <end position="11"/>
    </location>
</feature>
<dbReference type="EMBL" id="BMWG01000002">
    <property type="protein sequence ID" value="GGZ19594.1"/>
    <property type="molecule type" value="Genomic_DNA"/>
</dbReference>
<evidence type="ECO:0000313" key="18">
    <source>
        <dbReference type="EMBL" id="GGZ19594.1"/>
    </source>
</evidence>
<feature type="region of interest" description="Disordered" evidence="16">
    <location>
        <begin position="1"/>
        <end position="30"/>
    </location>
</feature>
<evidence type="ECO:0000256" key="13">
    <source>
        <dbReference type="ARBA" id="ARBA00032866"/>
    </source>
</evidence>
<evidence type="ECO:0000256" key="10">
    <source>
        <dbReference type="ARBA" id="ARBA00022777"/>
    </source>
</evidence>
<keyword evidence="10 14" id="KW-0418">Kinase</keyword>
<evidence type="ECO:0000256" key="2">
    <source>
        <dbReference type="ARBA" id="ARBA00004496"/>
    </source>
</evidence>
<evidence type="ECO:0000256" key="1">
    <source>
        <dbReference type="ARBA" id="ARBA00001206"/>
    </source>
</evidence>
<accession>A0A918PQS2</accession>
<evidence type="ECO:0000256" key="15">
    <source>
        <dbReference type="RuleBase" id="RU003530"/>
    </source>
</evidence>
<reference evidence="18" key="1">
    <citation type="journal article" date="2014" name="Int. J. Syst. Evol. Microbiol.">
        <title>Complete genome sequence of Corynebacterium casei LMG S-19264T (=DSM 44701T), isolated from a smear-ripened cheese.</title>
        <authorList>
            <consortium name="US DOE Joint Genome Institute (JGI-PGF)"/>
            <person name="Walter F."/>
            <person name="Albersmeier A."/>
            <person name="Kalinowski J."/>
            <person name="Ruckert C."/>
        </authorList>
    </citation>
    <scope>NUCLEOTIDE SEQUENCE</scope>
    <source>
        <strain evidence="18">JCM 4988</strain>
    </source>
</reference>
<sequence>MISSPPQSTRAASPGSPSAAHRRAEHGPTPYVDLTRAEWSALRDKTPLPLTAEEVERLRGLGDVIDLDEVRDVYLPLSRLLNLYVQATGELRGALNTFLGDAGHGQGEQRGTPFVIGVAGSVAVGKSTVARTLQALLARWPEHPRVELVTTDGFLYPMKELQSRGLMSRKGFPESYDRRALTRFVADIKAGKDEVSAPVYSHLIYDIVPDERLVVRRPDILIVEGLNVLQPALPGSDGRTRMGLADYFDFSVYVDARADDIERWYLSRFRQLRETAFQNPFSYFRKYTQVSEEEALNYARTMWRTINKPNLLENVAPTRGRATLVLRKGPDHKVQRLSLRKL</sequence>
<evidence type="ECO:0000256" key="6">
    <source>
        <dbReference type="ARBA" id="ARBA00015080"/>
    </source>
</evidence>
<comment type="subcellular location">
    <subcellularLocation>
        <location evidence="2 14 15">Cytoplasm</location>
    </subcellularLocation>
</comment>
<dbReference type="Proteomes" id="UP000630936">
    <property type="component" value="Unassembled WGS sequence"/>
</dbReference>
<feature type="domain" description="Phosphoribulokinase/uridine kinase" evidence="17">
    <location>
        <begin position="115"/>
        <end position="259"/>
    </location>
</feature>
<organism evidence="18 19">
    <name type="scientific">Streptomyces inusitatus</name>
    <dbReference type="NCBI Taxonomy" id="68221"/>
    <lineage>
        <taxon>Bacteria</taxon>
        <taxon>Bacillati</taxon>
        <taxon>Actinomycetota</taxon>
        <taxon>Actinomycetes</taxon>
        <taxon>Kitasatosporales</taxon>
        <taxon>Streptomycetaceae</taxon>
        <taxon>Streptomyces</taxon>
    </lineage>
</organism>
<evidence type="ECO:0000313" key="19">
    <source>
        <dbReference type="Proteomes" id="UP000630936"/>
    </source>
</evidence>
<dbReference type="InterPro" id="IPR004566">
    <property type="entry name" value="PanK"/>
</dbReference>
<comment type="catalytic activity">
    <reaction evidence="1 14 15">
        <text>(R)-pantothenate + ATP = (R)-4'-phosphopantothenate + ADP + H(+)</text>
        <dbReference type="Rhea" id="RHEA:16373"/>
        <dbReference type="ChEBI" id="CHEBI:10986"/>
        <dbReference type="ChEBI" id="CHEBI:15378"/>
        <dbReference type="ChEBI" id="CHEBI:29032"/>
        <dbReference type="ChEBI" id="CHEBI:30616"/>
        <dbReference type="ChEBI" id="CHEBI:456216"/>
        <dbReference type="EC" id="2.7.1.33"/>
    </reaction>
</comment>
<dbReference type="AlphaFoldDB" id="A0A918PQS2"/>
<evidence type="ECO:0000259" key="17">
    <source>
        <dbReference type="Pfam" id="PF00485"/>
    </source>
</evidence>
<keyword evidence="9 14" id="KW-0547">Nucleotide-binding</keyword>
<feature type="binding site" evidence="14">
    <location>
        <begin position="120"/>
        <end position="127"/>
    </location>
    <ligand>
        <name>ATP</name>
        <dbReference type="ChEBI" id="CHEBI:30616"/>
    </ligand>
</feature>
<evidence type="ECO:0000256" key="4">
    <source>
        <dbReference type="ARBA" id="ARBA00006087"/>
    </source>
</evidence>
<evidence type="ECO:0000256" key="9">
    <source>
        <dbReference type="ARBA" id="ARBA00022741"/>
    </source>
</evidence>
<dbReference type="EC" id="2.7.1.33" evidence="5 14"/>
<reference evidence="18" key="2">
    <citation type="submission" date="2020-09" db="EMBL/GenBank/DDBJ databases">
        <authorList>
            <person name="Sun Q."/>
            <person name="Ohkuma M."/>
        </authorList>
    </citation>
    <scope>NUCLEOTIDE SEQUENCE</scope>
    <source>
        <strain evidence="18">JCM 4988</strain>
    </source>
</reference>
<dbReference type="InterPro" id="IPR006083">
    <property type="entry name" value="PRK/URK"/>
</dbReference>
<evidence type="ECO:0000256" key="7">
    <source>
        <dbReference type="ARBA" id="ARBA00022490"/>
    </source>
</evidence>
<dbReference type="Gene3D" id="3.40.50.300">
    <property type="entry name" value="P-loop containing nucleotide triphosphate hydrolases"/>
    <property type="match status" value="1"/>
</dbReference>
<protein>
    <recommendedName>
        <fullName evidence="6 14">Pantothenate kinase</fullName>
        <ecNumber evidence="5 14">2.7.1.33</ecNumber>
    </recommendedName>
    <alternativeName>
        <fullName evidence="13 14">Pantothenic acid kinase</fullName>
    </alternativeName>
</protein>
<dbReference type="GO" id="GO:0015937">
    <property type="term" value="P:coenzyme A biosynthetic process"/>
    <property type="evidence" value="ECO:0007669"/>
    <property type="project" value="UniProtKB-UniRule"/>
</dbReference>
<evidence type="ECO:0000256" key="3">
    <source>
        <dbReference type="ARBA" id="ARBA00005225"/>
    </source>
</evidence>
<evidence type="ECO:0000256" key="11">
    <source>
        <dbReference type="ARBA" id="ARBA00022840"/>
    </source>
</evidence>
<dbReference type="CDD" id="cd02025">
    <property type="entry name" value="PanK"/>
    <property type="match status" value="1"/>
</dbReference>
<dbReference type="NCBIfam" id="TIGR00554">
    <property type="entry name" value="panK_bact"/>
    <property type="match status" value="1"/>
</dbReference>